<evidence type="ECO:0000313" key="3">
    <source>
        <dbReference type="EMBL" id="EMD41872.1"/>
    </source>
</evidence>
<feature type="region of interest" description="Disordered" evidence="1">
    <location>
        <begin position="587"/>
        <end position="607"/>
    </location>
</feature>
<feature type="compositionally biased region" description="Polar residues" evidence="1">
    <location>
        <begin position="656"/>
        <end position="676"/>
    </location>
</feature>
<feature type="region of interest" description="Disordered" evidence="1">
    <location>
        <begin position="173"/>
        <end position="205"/>
    </location>
</feature>
<feature type="compositionally biased region" description="Pro residues" evidence="1">
    <location>
        <begin position="346"/>
        <end position="355"/>
    </location>
</feature>
<dbReference type="STRING" id="914234.M2RTU4"/>
<feature type="compositionally biased region" description="Low complexity" evidence="1">
    <location>
        <begin position="428"/>
        <end position="437"/>
    </location>
</feature>
<feature type="region of interest" description="Disordered" evidence="1">
    <location>
        <begin position="623"/>
        <end position="684"/>
    </location>
</feature>
<feature type="region of interest" description="Disordered" evidence="1">
    <location>
        <begin position="1"/>
        <end position="33"/>
    </location>
</feature>
<dbReference type="EMBL" id="KB445791">
    <property type="protein sequence ID" value="EMD41872.1"/>
    <property type="molecule type" value="Genomic_DNA"/>
</dbReference>
<feature type="compositionally biased region" description="Basic residues" evidence="1">
    <location>
        <begin position="21"/>
        <end position="31"/>
    </location>
</feature>
<dbReference type="HOGENOM" id="CLU_032937_0_0_1"/>
<feature type="region of interest" description="Disordered" evidence="1">
    <location>
        <begin position="292"/>
        <end position="437"/>
    </location>
</feature>
<feature type="compositionally biased region" description="Polar residues" evidence="1">
    <location>
        <begin position="316"/>
        <end position="330"/>
    </location>
</feature>
<dbReference type="OrthoDB" id="2756128at2759"/>
<accession>M2RTU4</accession>
<name>M2RTU4_CERS8</name>
<feature type="compositionally biased region" description="Low complexity" evidence="1">
    <location>
        <begin position="356"/>
        <end position="367"/>
    </location>
</feature>
<keyword evidence="2" id="KW-0472">Membrane</keyword>
<sequence>MAKPKPHATPATHSVPQPRPSRPRHPRKINLSRRLPTCQATPSSSVLAILGTVAAATCTVDGHPLPTQTPPPDFLCPGLDLRPTPTPTPPPLPRATVLPEQIDVDPSRVAPLLRQALLAERGNVFLAPKYVQGNDGLWRKTDHYSLYGSLVCVDPPCSNMAVPTSPIVLGDSSSSSSTIPASPAVYPLPTPEVDEGSLPPGWEKDSDDRDLLTPIITVLSLVLAMAICLFISGCVAWRRKRRAQKVKDPEKHKRKDVLYDSDTEQEDADDAQRVRRQKRLWAKTSARWRAGVRLSARRRRKRPAAAAKDGDDRPQSEVSSIRPSTSSASLEASMLVSRPDAASPHPSTPCTPVPRSPASSAPQSRSPSPCPDPAHSLPPAYLFSTSSSPHETPVTGGRSQSSEPDLLCTSTDRAETPLPPHEPRRSRSSSLLGASRSSINGMHAAHVAIDDKAVLARMAEYASIPPPESDLTSGVAGGSSTAYASVPPPEDEFEEIPFSVGGSLDPECGEGPANLCHSLPPASQSTLMLASTDGDGLAHAPSYEAGPSGLCPLIPPPLTKTRLPPSMFFDYPASDLEDDIINIEPVFGPSAPPFEEEPVPDASAPPLVYDYAPDAAVLPSAPTLVADEGDFIEPGTDPYHRDRSVPPLPRPPPASADTQRSVSPSGEDSDQSRTPGTNPPCYPA</sequence>
<keyword evidence="2" id="KW-0812">Transmembrane</keyword>
<evidence type="ECO:0000256" key="2">
    <source>
        <dbReference type="SAM" id="Phobius"/>
    </source>
</evidence>
<gene>
    <name evidence="3" type="ORF">CERSUDRAFT_110431</name>
</gene>
<feature type="region of interest" description="Disordered" evidence="1">
    <location>
        <begin position="242"/>
        <end position="272"/>
    </location>
</feature>
<evidence type="ECO:0000256" key="1">
    <source>
        <dbReference type="SAM" id="MobiDB-lite"/>
    </source>
</evidence>
<feature type="transmembrane region" description="Helical" evidence="2">
    <location>
        <begin position="215"/>
        <end position="237"/>
    </location>
</feature>
<feature type="region of interest" description="Disordered" evidence="1">
    <location>
        <begin position="464"/>
        <end position="491"/>
    </location>
</feature>
<reference evidence="3 4" key="1">
    <citation type="journal article" date="2012" name="Proc. Natl. Acad. Sci. U.S.A.">
        <title>Comparative genomics of Ceriporiopsis subvermispora and Phanerochaete chrysosporium provide insight into selective ligninolysis.</title>
        <authorList>
            <person name="Fernandez-Fueyo E."/>
            <person name="Ruiz-Duenas F.J."/>
            <person name="Ferreira P."/>
            <person name="Floudas D."/>
            <person name="Hibbett D.S."/>
            <person name="Canessa P."/>
            <person name="Larrondo L.F."/>
            <person name="James T.Y."/>
            <person name="Seelenfreund D."/>
            <person name="Lobos S."/>
            <person name="Polanco R."/>
            <person name="Tello M."/>
            <person name="Honda Y."/>
            <person name="Watanabe T."/>
            <person name="Watanabe T."/>
            <person name="Ryu J.S."/>
            <person name="Kubicek C.P."/>
            <person name="Schmoll M."/>
            <person name="Gaskell J."/>
            <person name="Hammel K.E."/>
            <person name="St John F.J."/>
            <person name="Vanden Wymelenberg A."/>
            <person name="Sabat G."/>
            <person name="Splinter BonDurant S."/>
            <person name="Syed K."/>
            <person name="Yadav J.S."/>
            <person name="Doddapaneni H."/>
            <person name="Subramanian V."/>
            <person name="Lavin J.L."/>
            <person name="Oguiza J.A."/>
            <person name="Perez G."/>
            <person name="Pisabarro A.G."/>
            <person name="Ramirez L."/>
            <person name="Santoyo F."/>
            <person name="Master E."/>
            <person name="Coutinho P.M."/>
            <person name="Henrissat B."/>
            <person name="Lombard V."/>
            <person name="Magnuson J.K."/>
            <person name="Kuees U."/>
            <person name="Hori C."/>
            <person name="Igarashi K."/>
            <person name="Samejima M."/>
            <person name="Held B.W."/>
            <person name="Barry K.W."/>
            <person name="LaButti K.M."/>
            <person name="Lapidus A."/>
            <person name="Lindquist E.A."/>
            <person name="Lucas S.M."/>
            <person name="Riley R."/>
            <person name="Salamov A.A."/>
            <person name="Hoffmeister D."/>
            <person name="Schwenk D."/>
            <person name="Hadar Y."/>
            <person name="Yarden O."/>
            <person name="de Vries R.P."/>
            <person name="Wiebenga A."/>
            <person name="Stenlid J."/>
            <person name="Eastwood D."/>
            <person name="Grigoriev I.V."/>
            <person name="Berka R.M."/>
            <person name="Blanchette R.A."/>
            <person name="Kersten P."/>
            <person name="Martinez A.T."/>
            <person name="Vicuna R."/>
            <person name="Cullen D."/>
        </authorList>
    </citation>
    <scope>NUCLEOTIDE SEQUENCE [LARGE SCALE GENOMIC DNA]</scope>
    <source>
        <strain evidence="3 4">B</strain>
    </source>
</reference>
<evidence type="ECO:0000313" key="4">
    <source>
        <dbReference type="Proteomes" id="UP000016930"/>
    </source>
</evidence>
<protein>
    <submittedName>
        <fullName evidence="3">Uncharacterized protein</fullName>
    </submittedName>
</protein>
<dbReference type="AlphaFoldDB" id="M2RTU4"/>
<feature type="compositionally biased region" description="Acidic residues" evidence="1">
    <location>
        <begin position="259"/>
        <end position="269"/>
    </location>
</feature>
<feature type="compositionally biased region" description="Polar residues" evidence="1">
    <location>
        <begin position="397"/>
        <end position="411"/>
    </location>
</feature>
<organism evidence="3 4">
    <name type="scientific">Ceriporiopsis subvermispora (strain B)</name>
    <name type="common">White-rot fungus</name>
    <name type="synonym">Gelatoporia subvermispora</name>
    <dbReference type="NCBI Taxonomy" id="914234"/>
    <lineage>
        <taxon>Eukaryota</taxon>
        <taxon>Fungi</taxon>
        <taxon>Dikarya</taxon>
        <taxon>Basidiomycota</taxon>
        <taxon>Agaricomycotina</taxon>
        <taxon>Agaricomycetes</taxon>
        <taxon>Polyporales</taxon>
        <taxon>Gelatoporiaceae</taxon>
        <taxon>Gelatoporia</taxon>
    </lineage>
</organism>
<keyword evidence="4" id="KW-1185">Reference proteome</keyword>
<dbReference type="Proteomes" id="UP000016930">
    <property type="component" value="Unassembled WGS sequence"/>
</dbReference>
<proteinExistence type="predicted"/>
<keyword evidence="2" id="KW-1133">Transmembrane helix</keyword>